<comment type="subcellular location">
    <subcellularLocation>
        <location evidence="1 5">Cytoplasm</location>
    </subcellularLocation>
</comment>
<evidence type="ECO:0000256" key="1">
    <source>
        <dbReference type="ARBA" id="ARBA00004496"/>
    </source>
</evidence>
<dbReference type="EMBL" id="JAHLFQ010000038">
    <property type="protein sequence ID" value="MBU3803519.1"/>
    <property type="molecule type" value="Genomic_DNA"/>
</dbReference>
<dbReference type="InterPro" id="IPR003783">
    <property type="entry name" value="Regulatory_RecX"/>
</dbReference>
<comment type="similarity">
    <text evidence="2 5">Belongs to the RecX family.</text>
</comment>
<feature type="domain" description="RecX second three-helical" evidence="6">
    <location>
        <begin position="107"/>
        <end position="148"/>
    </location>
</feature>
<evidence type="ECO:0000259" key="8">
    <source>
        <dbReference type="Pfam" id="PF21982"/>
    </source>
</evidence>
<dbReference type="PANTHER" id="PTHR33602">
    <property type="entry name" value="REGULATORY PROTEIN RECX FAMILY PROTEIN"/>
    <property type="match status" value="1"/>
</dbReference>
<gene>
    <name evidence="5" type="primary">recX</name>
    <name evidence="9" type="ORF">H9872_02010</name>
</gene>
<keyword evidence="4 5" id="KW-0963">Cytoplasm</keyword>
<accession>A0A9E2KB28</accession>
<dbReference type="HAMAP" id="MF_01114">
    <property type="entry name" value="RecX"/>
    <property type="match status" value="1"/>
</dbReference>
<dbReference type="InterPro" id="IPR036388">
    <property type="entry name" value="WH-like_DNA-bd_sf"/>
</dbReference>
<comment type="function">
    <text evidence="5">Modulates RecA activity.</text>
</comment>
<dbReference type="GO" id="GO:0005737">
    <property type="term" value="C:cytoplasm"/>
    <property type="evidence" value="ECO:0007669"/>
    <property type="project" value="UniProtKB-SubCell"/>
</dbReference>
<evidence type="ECO:0000313" key="9">
    <source>
        <dbReference type="EMBL" id="MBU3803519.1"/>
    </source>
</evidence>
<protein>
    <recommendedName>
        <fullName evidence="3 5">Regulatory protein RecX</fullName>
    </recommendedName>
</protein>
<dbReference type="InterPro" id="IPR053925">
    <property type="entry name" value="RecX_HTH_3rd"/>
</dbReference>
<reference evidence="9" key="1">
    <citation type="journal article" date="2021" name="PeerJ">
        <title>Extensive microbial diversity within the chicken gut microbiome revealed by metagenomics and culture.</title>
        <authorList>
            <person name="Gilroy R."/>
            <person name="Ravi A."/>
            <person name="Getino M."/>
            <person name="Pursley I."/>
            <person name="Horton D.L."/>
            <person name="Alikhan N.F."/>
            <person name="Baker D."/>
            <person name="Gharbi K."/>
            <person name="Hall N."/>
            <person name="Watson M."/>
            <person name="Adriaenssens E.M."/>
            <person name="Foster-Nyarko E."/>
            <person name="Jarju S."/>
            <person name="Secka A."/>
            <person name="Antonio M."/>
            <person name="Oren A."/>
            <person name="Chaudhuri R.R."/>
            <person name="La Ragione R."/>
            <person name="Hildebrand F."/>
            <person name="Pallen M.J."/>
        </authorList>
    </citation>
    <scope>NUCLEOTIDE SEQUENCE</scope>
    <source>
        <strain evidence="9">B5-657</strain>
    </source>
</reference>
<evidence type="ECO:0000259" key="7">
    <source>
        <dbReference type="Pfam" id="PF21981"/>
    </source>
</evidence>
<dbReference type="AlphaFoldDB" id="A0A9E2KB28"/>
<dbReference type="Pfam" id="PF21982">
    <property type="entry name" value="RecX_HTH1"/>
    <property type="match status" value="1"/>
</dbReference>
<feature type="domain" description="RecX first three-helical" evidence="8">
    <location>
        <begin position="61"/>
        <end position="100"/>
    </location>
</feature>
<organism evidence="9 10">
    <name type="scientific">Candidatus Cellulosilyticum pullistercoris</name>
    <dbReference type="NCBI Taxonomy" id="2838521"/>
    <lineage>
        <taxon>Bacteria</taxon>
        <taxon>Bacillati</taxon>
        <taxon>Bacillota</taxon>
        <taxon>Clostridia</taxon>
        <taxon>Lachnospirales</taxon>
        <taxon>Cellulosilyticaceae</taxon>
        <taxon>Cellulosilyticum</taxon>
    </lineage>
</organism>
<dbReference type="Pfam" id="PF21981">
    <property type="entry name" value="RecX_HTH3"/>
    <property type="match status" value="1"/>
</dbReference>
<dbReference type="Pfam" id="PF02631">
    <property type="entry name" value="RecX_HTH2"/>
    <property type="match status" value="1"/>
</dbReference>
<evidence type="ECO:0000256" key="3">
    <source>
        <dbReference type="ARBA" id="ARBA00018111"/>
    </source>
</evidence>
<name>A0A9E2KB28_9FIRM</name>
<dbReference type="InterPro" id="IPR053924">
    <property type="entry name" value="RecX_HTH_2nd"/>
</dbReference>
<sequence>MKKITKISMQQNGERYNIFLDEAFFCGVTEDTLVKLRLKKGMEVDEADLAEIIKEENNNKCFNYAVFLLGKRNYFEKNLIEKLKQKEYDDEAISLALEKLYDYGYLDDRRLTEAFVRDKKKFSKKGPRYIASVLKTKGVEAEVIRQAIEENYQEDEALTNCKGLVLKKLEYYKKKTDDTYTLKGKLYAFLAQRGYHSEVIKKAIDEVLREQEADEI</sequence>
<comment type="caution">
    <text evidence="9">The sequence shown here is derived from an EMBL/GenBank/DDBJ whole genome shotgun (WGS) entry which is preliminary data.</text>
</comment>
<reference evidence="9" key="2">
    <citation type="submission" date="2021-04" db="EMBL/GenBank/DDBJ databases">
        <authorList>
            <person name="Gilroy R."/>
        </authorList>
    </citation>
    <scope>NUCLEOTIDE SEQUENCE</scope>
    <source>
        <strain evidence="9">B5-657</strain>
    </source>
</reference>
<evidence type="ECO:0000256" key="4">
    <source>
        <dbReference type="ARBA" id="ARBA00022490"/>
    </source>
</evidence>
<evidence type="ECO:0000259" key="6">
    <source>
        <dbReference type="Pfam" id="PF02631"/>
    </source>
</evidence>
<dbReference type="Gene3D" id="1.10.10.10">
    <property type="entry name" value="Winged helix-like DNA-binding domain superfamily/Winged helix DNA-binding domain"/>
    <property type="match status" value="3"/>
</dbReference>
<evidence type="ECO:0000256" key="5">
    <source>
        <dbReference type="HAMAP-Rule" id="MF_01114"/>
    </source>
</evidence>
<feature type="domain" description="RecX third three-helical" evidence="7">
    <location>
        <begin position="154"/>
        <end position="204"/>
    </location>
</feature>
<dbReference type="PANTHER" id="PTHR33602:SF1">
    <property type="entry name" value="REGULATORY PROTEIN RECX FAMILY PROTEIN"/>
    <property type="match status" value="1"/>
</dbReference>
<dbReference type="GO" id="GO:0006282">
    <property type="term" value="P:regulation of DNA repair"/>
    <property type="evidence" value="ECO:0007669"/>
    <property type="project" value="UniProtKB-UniRule"/>
</dbReference>
<dbReference type="InterPro" id="IPR053926">
    <property type="entry name" value="RecX_HTH_1st"/>
</dbReference>
<evidence type="ECO:0000313" key="10">
    <source>
        <dbReference type="Proteomes" id="UP000824229"/>
    </source>
</evidence>
<proteinExistence type="inferred from homology"/>
<evidence type="ECO:0000256" key="2">
    <source>
        <dbReference type="ARBA" id="ARBA00009695"/>
    </source>
</evidence>
<dbReference type="Proteomes" id="UP000824229">
    <property type="component" value="Unassembled WGS sequence"/>
</dbReference>